<dbReference type="PANTHER" id="PTHR37528">
    <property type="entry name" value="UPF0149 PROTEIN YGFB"/>
    <property type="match status" value="1"/>
</dbReference>
<dbReference type="Gene3D" id="1.20.120.740">
    <property type="entry name" value="YgfB uncharacterised protein family UPF0149, PF03695"/>
    <property type="match status" value="1"/>
</dbReference>
<organism evidence="2 3">
    <name type="scientific">Dichelobacter nodosus (strain VCS1703A)</name>
    <dbReference type="NCBI Taxonomy" id="246195"/>
    <lineage>
        <taxon>Bacteria</taxon>
        <taxon>Pseudomonadati</taxon>
        <taxon>Pseudomonadota</taxon>
        <taxon>Gammaproteobacteria</taxon>
        <taxon>Cardiobacteriales</taxon>
        <taxon>Cardiobacteriaceae</taxon>
        <taxon>Dichelobacter</taxon>
    </lineage>
</organism>
<dbReference type="GO" id="GO:0005829">
    <property type="term" value="C:cytosol"/>
    <property type="evidence" value="ECO:0007669"/>
    <property type="project" value="TreeGrafter"/>
</dbReference>
<dbReference type="Proteomes" id="UP000000248">
    <property type="component" value="Chromosome"/>
</dbReference>
<dbReference type="OrthoDB" id="9783391at2"/>
<dbReference type="KEGG" id="dno:DNO_0717"/>
<accession>A5EV22</accession>
<dbReference type="SUPFAM" id="SSF101327">
    <property type="entry name" value="YgfB-like"/>
    <property type="match status" value="1"/>
</dbReference>
<evidence type="ECO:0000256" key="1">
    <source>
        <dbReference type="ARBA" id="ARBA00038308"/>
    </source>
</evidence>
<dbReference type="EMBL" id="CP000513">
    <property type="protein sequence ID" value="ABQ13364.1"/>
    <property type="molecule type" value="Genomic_DNA"/>
</dbReference>
<evidence type="ECO:0008006" key="4">
    <source>
        <dbReference type="Google" id="ProtNLM"/>
    </source>
</evidence>
<protein>
    <recommendedName>
        <fullName evidence="4">YecA family protein</fullName>
    </recommendedName>
</protein>
<dbReference type="InterPro" id="IPR036255">
    <property type="entry name" value="YgfB-like_sf"/>
</dbReference>
<dbReference type="STRING" id="246195.DNO_0717"/>
<dbReference type="PANTHER" id="PTHR37528:SF1">
    <property type="entry name" value="UPF0149 PROTEIN YGFB"/>
    <property type="match status" value="1"/>
</dbReference>
<dbReference type="InterPro" id="IPR011978">
    <property type="entry name" value="YgfB-like"/>
</dbReference>
<name>A5EV22_DICNV</name>
<evidence type="ECO:0000313" key="2">
    <source>
        <dbReference type="EMBL" id="ABQ13364.1"/>
    </source>
</evidence>
<keyword evidence="3" id="KW-1185">Reference proteome</keyword>
<sequence length="189" mass="21996">MSQFRSVREKLFRYTSIFFRDKKMSTLDYDRLSQLINQQRWWFCAAELHGILTALIAIDAQNQSYALLSLNAQNKIASELISRLSKNIEDSLSGSDLDFELLLPEEKSLSERAEALAFWAEGFYLALEYTQKINQLDEDCQDFIHDISEIARLDSHLFASEQNEQMLDTLKEHCRMGALMLYAACHRLR</sequence>
<dbReference type="eggNOG" id="COG3079">
    <property type="taxonomic scope" value="Bacteria"/>
</dbReference>
<gene>
    <name evidence="2" type="ordered locus">DNO_0717</name>
</gene>
<proteinExistence type="inferred from homology"/>
<reference evidence="2 3" key="1">
    <citation type="journal article" date="2007" name="Nat. Biotechnol.">
        <title>Genome sequence and identification of candidate vaccine antigens from the animal pathogen Dichelobacter nodosus.</title>
        <authorList>
            <person name="Myers G.S."/>
            <person name="Parker D."/>
            <person name="Al-Hasani K."/>
            <person name="Kennan R.M."/>
            <person name="Seemann T."/>
            <person name="Ren Q."/>
            <person name="Badger J.H."/>
            <person name="Selengut J.D."/>
            <person name="Deboy R.T."/>
            <person name="Tettelin H."/>
            <person name="Boyce J.D."/>
            <person name="McCarl V.P."/>
            <person name="Han X."/>
            <person name="Nelson W.C."/>
            <person name="Madupu R."/>
            <person name="Mohamoud Y."/>
            <person name="Holley T."/>
            <person name="Fedorova N."/>
            <person name="Khouri H."/>
            <person name="Bottomley S.P."/>
            <person name="Whittington R.J."/>
            <person name="Adler B."/>
            <person name="Songer J.G."/>
            <person name="Rood J.I."/>
            <person name="Paulsen I.T."/>
        </authorList>
    </citation>
    <scope>NUCLEOTIDE SEQUENCE [LARGE SCALE GENOMIC DNA]</scope>
    <source>
        <strain evidence="2 3">VCS1703A</strain>
    </source>
</reference>
<comment type="similarity">
    <text evidence="1">Belongs to the UPF0149 family.</text>
</comment>
<dbReference type="HOGENOM" id="CLU_085336_0_0_6"/>
<evidence type="ECO:0000313" key="3">
    <source>
        <dbReference type="Proteomes" id="UP000000248"/>
    </source>
</evidence>
<dbReference type="Pfam" id="PF03695">
    <property type="entry name" value="UPF0149"/>
    <property type="match status" value="1"/>
</dbReference>
<dbReference type="AlphaFoldDB" id="A5EV22"/>